<dbReference type="PANTHER" id="PTHR43818:SF5">
    <property type="entry name" value="OXIDOREDUCTASE FAMILY PROTEIN"/>
    <property type="match status" value="1"/>
</dbReference>
<name>A0ABW7N6B0_9BACT</name>
<dbReference type="SUPFAM" id="SSF51735">
    <property type="entry name" value="NAD(P)-binding Rossmann-fold domains"/>
    <property type="match status" value="1"/>
</dbReference>
<dbReference type="InterPro" id="IPR000683">
    <property type="entry name" value="Gfo/Idh/MocA-like_OxRdtase_N"/>
</dbReference>
<keyword evidence="4" id="KW-1185">Reference proteome</keyword>
<evidence type="ECO:0000259" key="1">
    <source>
        <dbReference type="Pfam" id="PF01408"/>
    </source>
</evidence>
<dbReference type="Gene3D" id="3.30.360.10">
    <property type="entry name" value="Dihydrodipicolinate Reductase, domain 2"/>
    <property type="match status" value="1"/>
</dbReference>
<accession>A0ABW7N6B0</accession>
<evidence type="ECO:0000313" key="3">
    <source>
        <dbReference type="EMBL" id="MFH6983039.1"/>
    </source>
</evidence>
<sequence length="441" mass="49157">MKRRTFVKNTALAAGALSFPNILRGGINQHNKINIGVIGCNGMGWSDTYSLLKMPEVDLVSICDVDEGVIAKRLMDYQKLRTNKPTQYGDYRELLNDKKLDAVVIGTPDHWHCKQMVDAVRAGKHVYVEKPVANTIEECGIMVDAARDTGKVVQTGQWQRSGPHYRKAREIVQSGVLGKIRVVKTWAYQGWMGAIPVVSDGPVPEGVDYKTWLGPAPARPFNQNRFHFNFRWFWDYAGGLMTDWGVHEIDIALWIMEEKAPISVVASGGKLAFPDDASETPDTLQAIYQYKDFNMLWEHATGIDYGPYGRREGIAFIGNNGTLVVDRSGLEVLVERESIGYSNKGELKMSPVAPVTKSDAENYLDLHTQNFVAAMKANDPGLLNTPIDSGSIAAINAQMGNIAFKTGEKVYWDQEAGKFKNNPEANQYLMANYQNGWKVSR</sequence>
<feature type="domain" description="Gfo/Idh/MocA-like oxidoreductase N-terminal" evidence="1">
    <location>
        <begin position="33"/>
        <end position="156"/>
    </location>
</feature>
<evidence type="ECO:0000259" key="2">
    <source>
        <dbReference type="Pfam" id="PF19051"/>
    </source>
</evidence>
<proteinExistence type="predicted"/>
<protein>
    <submittedName>
        <fullName evidence="3">Gfo/Idh/MocA family protein</fullName>
    </submittedName>
</protein>
<dbReference type="InterPro" id="IPR050463">
    <property type="entry name" value="Gfo/Idh/MocA_oxidrdct_glycsds"/>
</dbReference>
<dbReference type="Pfam" id="PF01408">
    <property type="entry name" value="GFO_IDH_MocA"/>
    <property type="match status" value="1"/>
</dbReference>
<feature type="domain" description="Gfo/Idh/MocA-like oxidoreductase bacterial type C-terminal" evidence="2">
    <location>
        <begin position="166"/>
        <end position="266"/>
    </location>
</feature>
<dbReference type="RefSeq" id="WP_395416629.1">
    <property type="nucleotide sequence ID" value="NZ_JBIPKE010000014.1"/>
</dbReference>
<reference evidence="3 4" key="1">
    <citation type="journal article" date="2013" name="Int. J. Syst. Evol. Microbiol.">
        <title>Marinoscillum luteum sp. nov., isolated from marine sediment.</title>
        <authorList>
            <person name="Cha I.T."/>
            <person name="Park S.J."/>
            <person name="Kim S.J."/>
            <person name="Kim J.G."/>
            <person name="Jung M.Y."/>
            <person name="Shin K.S."/>
            <person name="Kwon K.K."/>
            <person name="Yang S.H."/>
            <person name="Seo Y.S."/>
            <person name="Rhee S.K."/>
        </authorList>
    </citation>
    <scope>NUCLEOTIDE SEQUENCE [LARGE SCALE GENOMIC DNA]</scope>
    <source>
        <strain evidence="3 4">KCTC 23939</strain>
    </source>
</reference>
<dbReference type="SUPFAM" id="SSF55347">
    <property type="entry name" value="Glyceraldehyde-3-phosphate dehydrogenase-like, C-terminal domain"/>
    <property type="match status" value="1"/>
</dbReference>
<evidence type="ECO:0000313" key="4">
    <source>
        <dbReference type="Proteomes" id="UP001610063"/>
    </source>
</evidence>
<dbReference type="Proteomes" id="UP001610063">
    <property type="component" value="Unassembled WGS sequence"/>
</dbReference>
<dbReference type="EMBL" id="JBIPKE010000014">
    <property type="protein sequence ID" value="MFH6983039.1"/>
    <property type="molecule type" value="Genomic_DNA"/>
</dbReference>
<dbReference type="Gene3D" id="3.40.50.720">
    <property type="entry name" value="NAD(P)-binding Rossmann-like Domain"/>
    <property type="match status" value="1"/>
</dbReference>
<dbReference type="InterPro" id="IPR043906">
    <property type="entry name" value="Gfo/Idh/MocA_OxRdtase_bact_C"/>
</dbReference>
<gene>
    <name evidence="3" type="ORF">ACHKAR_06295</name>
</gene>
<dbReference type="PANTHER" id="PTHR43818">
    <property type="entry name" value="BCDNA.GH03377"/>
    <property type="match status" value="1"/>
</dbReference>
<comment type="caution">
    <text evidence="3">The sequence shown here is derived from an EMBL/GenBank/DDBJ whole genome shotgun (WGS) entry which is preliminary data.</text>
</comment>
<dbReference type="InterPro" id="IPR036291">
    <property type="entry name" value="NAD(P)-bd_dom_sf"/>
</dbReference>
<organism evidence="3 4">
    <name type="scientific">Marinoscillum luteum</name>
    <dbReference type="NCBI Taxonomy" id="861051"/>
    <lineage>
        <taxon>Bacteria</taxon>
        <taxon>Pseudomonadati</taxon>
        <taxon>Bacteroidota</taxon>
        <taxon>Cytophagia</taxon>
        <taxon>Cytophagales</taxon>
        <taxon>Reichenbachiellaceae</taxon>
        <taxon>Marinoscillum</taxon>
    </lineage>
</organism>
<dbReference type="Pfam" id="PF19051">
    <property type="entry name" value="GFO_IDH_MocA_C2"/>
    <property type="match status" value="1"/>
</dbReference>